<evidence type="ECO:0000259" key="1">
    <source>
        <dbReference type="Pfam" id="PF07993"/>
    </source>
</evidence>
<reference evidence="3" key="2">
    <citation type="submission" date="2010-01" db="EMBL/GenBank/DDBJ databases">
        <title>The complete genome of Conexibacter woesei DSM 14684.</title>
        <authorList>
            <consortium name="US DOE Joint Genome Institute (JGI-PGF)"/>
            <person name="Lucas S."/>
            <person name="Copeland A."/>
            <person name="Lapidus A."/>
            <person name="Glavina del Rio T."/>
            <person name="Dalin E."/>
            <person name="Tice H."/>
            <person name="Bruce D."/>
            <person name="Goodwin L."/>
            <person name="Pitluck S."/>
            <person name="Kyrpides N."/>
            <person name="Mavromatis K."/>
            <person name="Ivanova N."/>
            <person name="Mikhailova N."/>
            <person name="Chertkov O."/>
            <person name="Brettin T."/>
            <person name="Detter J.C."/>
            <person name="Han C."/>
            <person name="Larimer F."/>
            <person name="Land M."/>
            <person name="Hauser L."/>
            <person name="Markowitz V."/>
            <person name="Cheng J.-F."/>
            <person name="Hugenholtz P."/>
            <person name="Woyke T."/>
            <person name="Wu D."/>
            <person name="Pukall R."/>
            <person name="Steenblock K."/>
            <person name="Schneider S."/>
            <person name="Klenk H.-P."/>
            <person name="Eisen J.A."/>
        </authorList>
    </citation>
    <scope>NUCLEOTIDE SEQUENCE [LARGE SCALE GENOMIC DNA]</scope>
    <source>
        <strain evidence="3">DSM 14684 / CIP 108061 / JCM 11494 / NBRC 100937 / ID131577</strain>
    </source>
</reference>
<feature type="domain" description="Thioester reductase (TE)" evidence="1">
    <location>
        <begin position="13"/>
        <end position="252"/>
    </location>
</feature>
<dbReference type="STRING" id="469383.Cwoe_2522"/>
<dbReference type="SUPFAM" id="SSF51735">
    <property type="entry name" value="NAD(P)-binding Rossmann-fold domains"/>
    <property type="match status" value="1"/>
</dbReference>
<proteinExistence type="predicted"/>
<dbReference type="PANTHER" id="PTHR11011:SF45">
    <property type="entry name" value="FATTY ACYL-COA REDUCTASE CG8306-RELATED"/>
    <property type="match status" value="1"/>
</dbReference>
<dbReference type="eggNOG" id="COG3320">
    <property type="taxonomic scope" value="Bacteria"/>
</dbReference>
<dbReference type="AlphaFoldDB" id="D3F8I0"/>
<dbReference type="RefSeq" id="WP_012933995.1">
    <property type="nucleotide sequence ID" value="NC_013739.1"/>
</dbReference>
<evidence type="ECO:0000313" key="3">
    <source>
        <dbReference type="Proteomes" id="UP000008229"/>
    </source>
</evidence>
<organism evidence="2 3">
    <name type="scientific">Conexibacter woesei (strain DSM 14684 / CCUG 47730 / CIP 108061 / JCM 11494 / NBRC 100937 / ID131577)</name>
    <dbReference type="NCBI Taxonomy" id="469383"/>
    <lineage>
        <taxon>Bacteria</taxon>
        <taxon>Bacillati</taxon>
        <taxon>Actinomycetota</taxon>
        <taxon>Thermoleophilia</taxon>
        <taxon>Solirubrobacterales</taxon>
        <taxon>Conexibacteraceae</taxon>
        <taxon>Conexibacter</taxon>
    </lineage>
</organism>
<dbReference type="GO" id="GO:0035336">
    <property type="term" value="P:long-chain fatty-acyl-CoA metabolic process"/>
    <property type="evidence" value="ECO:0007669"/>
    <property type="project" value="TreeGrafter"/>
</dbReference>
<dbReference type="InterPro" id="IPR013120">
    <property type="entry name" value="FAR_NAD-bd"/>
</dbReference>
<dbReference type="Gene3D" id="3.40.50.720">
    <property type="entry name" value="NAD(P)-binding Rossmann-like Domain"/>
    <property type="match status" value="1"/>
</dbReference>
<dbReference type="PANTHER" id="PTHR11011">
    <property type="entry name" value="MALE STERILITY PROTEIN 2-RELATED"/>
    <property type="match status" value="1"/>
</dbReference>
<dbReference type="Pfam" id="PF07993">
    <property type="entry name" value="NAD_binding_4"/>
    <property type="match status" value="1"/>
</dbReference>
<keyword evidence="3" id="KW-1185">Reference proteome</keyword>
<dbReference type="EMBL" id="CP001854">
    <property type="protein sequence ID" value="ADB50944.1"/>
    <property type="molecule type" value="Genomic_DNA"/>
</dbReference>
<dbReference type="Proteomes" id="UP000008229">
    <property type="component" value="Chromosome"/>
</dbReference>
<dbReference type="InterPro" id="IPR036291">
    <property type="entry name" value="NAD(P)-bd_dom_sf"/>
</dbReference>
<sequence length="410" mass="45537" precursor="true">MTMTDTERGPVLLTGATGFLGMELLARYLERTDRTVYALVRASDEQEATARLRAAAREVVPWASRFDDRLVAVRADLQAPGLGLSAVQRGVLAQEVTEIVHAAASVEFTLPLDEARAINVAGTQAMLELAEHCHAHGGLRGFSHVSTAYVGGTHSGTFGEDDLDLGQRFRNTYEQTKWEAERLVRSYADRLPLQIFRPSIVVGERRSGWTPAFNVIYAPLKAFAKGATLPVMPARRASPVDVVPVDYVADAIFTLAGRAGASGETYSLAAGPDASSVGELLDLSADAFERRRPLAVAPALYRRTVHRALLHSSTGARRRWLKRSEVFFPYFALRTHYDTRRAHAALTREGIHMPPLHDYFQRLVDYAVAAHWGERPLSRVDAAREALHRERRLHAPHVHERRLEHVHTHA</sequence>
<gene>
    <name evidence="2" type="ordered locus">Cwoe_2522</name>
</gene>
<dbReference type="GO" id="GO:0080019">
    <property type="term" value="F:alcohol-forming very long-chain fatty acyl-CoA reductase activity"/>
    <property type="evidence" value="ECO:0007669"/>
    <property type="project" value="InterPro"/>
</dbReference>
<dbReference type="KEGG" id="cwo:Cwoe_2522"/>
<protein>
    <submittedName>
        <fullName evidence="2">Male sterility domain protein</fullName>
    </submittedName>
</protein>
<dbReference type="InterPro" id="IPR026055">
    <property type="entry name" value="FAR"/>
</dbReference>
<name>D3F8I0_CONWI</name>
<dbReference type="HOGENOM" id="CLU_042504_2_0_11"/>
<accession>D3F8I0</accession>
<reference evidence="2 3" key="1">
    <citation type="journal article" date="2010" name="Stand. Genomic Sci.">
        <title>Complete genome sequence of Conexibacter woesei type strain (ID131577).</title>
        <authorList>
            <person name="Pukall R."/>
            <person name="Lapidus A."/>
            <person name="Glavina Del Rio T."/>
            <person name="Copeland A."/>
            <person name="Tice H."/>
            <person name="Cheng J.-F."/>
            <person name="Lucas S."/>
            <person name="Chen F."/>
            <person name="Nolan M."/>
            <person name="Bruce D."/>
            <person name="Goodwin L."/>
            <person name="Pitluck S."/>
            <person name="Mavromatis K."/>
            <person name="Ivanova N."/>
            <person name="Ovchinnikova G."/>
            <person name="Pati A."/>
            <person name="Chen A."/>
            <person name="Palaniappan K."/>
            <person name="Land M."/>
            <person name="Hauser L."/>
            <person name="Chang Y.-J."/>
            <person name="Jeffries C.D."/>
            <person name="Chain P."/>
            <person name="Meincke L."/>
            <person name="Sims D."/>
            <person name="Brettin T."/>
            <person name="Detter J.C."/>
            <person name="Rohde M."/>
            <person name="Goeker M."/>
            <person name="Bristow J."/>
            <person name="Eisen J.A."/>
            <person name="Markowitz V."/>
            <person name="Kyrpides N.C."/>
            <person name="Klenk H.-P."/>
            <person name="Hugenholtz P."/>
        </authorList>
    </citation>
    <scope>NUCLEOTIDE SEQUENCE [LARGE SCALE GENOMIC DNA]</scope>
    <source>
        <strain evidence="3">DSM 14684 / CIP 108061 / JCM 11494 / NBRC 100937 / ID131577</strain>
    </source>
</reference>
<dbReference type="OrthoDB" id="5241256at2"/>
<evidence type="ECO:0000313" key="2">
    <source>
        <dbReference type="EMBL" id="ADB50944.1"/>
    </source>
</evidence>